<feature type="transmembrane region" description="Helical" evidence="6">
    <location>
        <begin position="217"/>
        <end position="242"/>
    </location>
</feature>
<protein>
    <recommendedName>
        <fullName evidence="9">DUF125-domain-containing protein</fullName>
    </recommendedName>
</protein>
<dbReference type="Proteomes" id="UP000019384">
    <property type="component" value="Unassembled WGS sequence"/>
</dbReference>
<comment type="similarity">
    <text evidence="2">Belongs to the CCC1 family.</text>
</comment>
<keyword evidence="8" id="KW-1185">Reference proteome</keyword>
<feature type="transmembrane region" description="Helical" evidence="6">
    <location>
        <begin position="191"/>
        <end position="211"/>
    </location>
</feature>
<sequence>MAIVALKNAIGSLISGQSQYGAVDDGSVDAESQTSQKTFDRRGEPNLGIFQNIDPRVMSDVVIGLSDGLTVPFALTAGLSSLGNSKIVITGGMAELVSGAISMGLGGFLAARSEVDYYRSQVKREKQDFFSDRDALDKEVEEIMLDLGASEDTIELFVRDLQRNPKAMIDFIIRFGRGLEEPAEGRQLTSALTIGGGYFFGGFIPLVPYFFTDLVKTGFIISCVVMVITLFIFGFFKAFISLGECSSVRKVSEGFQMVVVGSVAAGSAWALVRLIDT</sequence>
<dbReference type="GO" id="GO:0015093">
    <property type="term" value="F:ferrous iron transmembrane transporter activity"/>
    <property type="evidence" value="ECO:0007669"/>
    <property type="project" value="EnsemblFungi"/>
</dbReference>
<reference evidence="7" key="2">
    <citation type="submission" date="2014-02" db="EMBL/GenBank/DDBJ databases">
        <title>Complete DNA sequence of /Kuraishia capsulata/ illustrates novel genomic features among budding yeasts (/Saccharomycotina/).</title>
        <authorList>
            <person name="Morales L."/>
            <person name="Noel B."/>
            <person name="Porcel B."/>
            <person name="Marcet-Houben M."/>
            <person name="Hullo M-F."/>
            <person name="Sacerdot C."/>
            <person name="Tekaia F."/>
            <person name="Leh-Louis V."/>
            <person name="Despons L."/>
            <person name="Khanna V."/>
            <person name="Aury J-M."/>
            <person name="Barbe V."/>
            <person name="Couloux A."/>
            <person name="Labadie K."/>
            <person name="Pelletier E."/>
            <person name="Souciet J-L."/>
            <person name="Boekhout T."/>
            <person name="Gabaldon T."/>
            <person name="Wincker P."/>
            <person name="Dujon B."/>
        </authorList>
    </citation>
    <scope>NUCLEOTIDE SEQUENCE</scope>
    <source>
        <strain evidence="7">CBS 1993</strain>
    </source>
</reference>
<name>W6MNQ5_9ASCO</name>
<dbReference type="GO" id="GO:0006879">
    <property type="term" value="P:intracellular iron ion homeostasis"/>
    <property type="evidence" value="ECO:0007669"/>
    <property type="project" value="EnsemblFungi"/>
</dbReference>
<dbReference type="CDD" id="cd02435">
    <property type="entry name" value="CCC1"/>
    <property type="match status" value="1"/>
</dbReference>
<dbReference type="OrthoDB" id="73465at2759"/>
<evidence type="ECO:0000256" key="1">
    <source>
        <dbReference type="ARBA" id="ARBA00004127"/>
    </source>
</evidence>
<evidence type="ECO:0000256" key="3">
    <source>
        <dbReference type="ARBA" id="ARBA00022692"/>
    </source>
</evidence>
<dbReference type="GeneID" id="34520080"/>
<evidence type="ECO:0008006" key="9">
    <source>
        <dbReference type="Google" id="ProtNLM"/>
    </source>
</evidence>
<evidence type="ECO:0000256" key="5">
    <source>
        <dbReference type="ARBA" id="ARBA00023136"/>
    </source>
</evidence>
<evidence type="ECO:0000256" key="4">
    <source>
        <dbReference type="ARBA" id="ARBA00022989"/>
    </source>
</evidence>
<evidence type="ECO:0000256" key="6">
    <source>
        <dbReference type="SAM" id="Phobius"/>
    </source>
</evidence>
<dbReference type="GO" id="GO:1990461">
    <property type="term" value="P:detoxification of iron ion"/>
    <property type="evidence" value="ECO:0007669"/>
    <property type="project" value="EnsemblFungi"/>
</dbReference>
<reference evidence="7" key="1">
    <citation type="submission" date="2013-12" db="EMBL/GenBank/DDBJ databases">
        <authorList>
            <person name="Genoscope - CEA"/>
        </authorList>
    </citation>
    <scope>NUCLEOTIDE SEQUENCE</scope>
    <source>
        <strain evidence="7">CBS 1993</strain>
    </source>
</reference>
<dbReference type="HOGENOM" id="CLU_038957_0_0_1"/>
<gene>
    <name evidence="7" type="ORF">KUCA_T00002666001</name>
</gene>
<accession>W6MNQ5</accession>
<dbReference type="GO" id="GO:0005794">
    <property type="term" value="C:Golgi apparatus"/>
    <property type="evidence" value="ECO:0007669"/>
    <property type="project" value="EnsemblFungi"/>
</dbReference>
<dbReference type="PANTHER" id="PTHR31851">
    <property type="entry name" value="FE(2+)/MN(2+) TRANSPORTER PCL1"/>
    <property type="match status" value="1"/>
</dbReference>
<evidence type="ECO:0000313" key="7">
    <source>
        <dbReference type="EMBL" id="CDK26692.1"/>
    </source>
</evidence>
<dbReference type="GO" id="GO:0006874">
    <property type="term" value="P:intracellular calcium ion homeostasis"/>
    <property type="evidence" value="ECO:0007669"/>
    <property type="project" value="EnsemblFungi"/>
</dbReference>
<keyword evidence="3 6" id="KW-0812">Transmembrane</keyword>
<dbReference type="EMBL" id="HG793127">
    <property type="protein sequence ID" value="CDK26692.1"/>
    <property type="molecule type" value="Genomic_DNA"/>
</dbReference>
<keyword evidence="4 6" id="KW-1133">Transmembrane helix</keyword>
<keyword evidence="5 6" id="KW-0472">Membrane</keyword>
<dbReference type="Pfam" id="PF01988">
    <property type="entry name" value="VIT1"/>
    <property type="match status" value="1"/>
</dbReference>
<dbReference type="STRING" id="1382522.W6MNQ5"/>
<proteinExistence type="inferred from homology"/>
<dbReference type="RefSeq" id="XP_022458692.1">
    <property type="nucleotide sequence ID" value="XM_022602937.1"/>
</dbReference>
<feature type="transmembrane region" description="Helical" evidence="6">
    <location>
        <begin position="254"/>
        <end position="275"/>
    </location>
</feature>
<dbReference type="GO" id="GO:0005384">
    <property type="term" value="F:manganese ion transmembrane transporter activity"/>
    <property type="evidence" value="ECO:0007669"/>
    <property type="project" value="EnsemblFungi"/>
</dbReference>
<evidence type="ECO:0000313" key="8">
    <source>
        <dbReference type="Proteomes" id="UP000019384"/>
    </source>
</evidence>
<dbReference type="AlphaFoldDB" id="W6MNQ5"/>
<comment type="subcellular location">
    <subcellularLocation>
        <location evidence="1">Endomembrane system</location>
        <topology evidence="1">Multi-pass membrane protein</topology>
    </subcellularLocation>
</comment>
<evidence type="ECO:0000256" key="2">
    <source>
        <dbReference type="ARBA" id="ARBA00007049"/>
    </source>
</evidence>
<dbReference type="InterPro" id="IPR008217">
    <property type="entry name" value="Ccc1_fam"/>
</dbReference>
<dbReference type="GO" id="GO:0000329">
    <property type="term" value="C:fungal-type vacuole membrane"/>
    <property type="evidence" value="ECO:0007669"/>
    <property type="project" value="EnsemblFungi"/>
</dbReference>
<dbReference type="GO" id="GO:0030026">
    <property type="term" value="P:intracellular manganese ion homeostasis"/>
    <property type="evidence" value="ECO:0007669"/>
    <property type="project" value="EnsemblFungi"/>
</dbReference>
<organism evidence="7 8">
    <name type="scientific">Kuraishia capsulata CBS 1993</name>
    <dbReference type="NCBI Taxonomy" id="1382522"/>
    <lineage>
        <taxon>Eukaryota</taxon>
        <taxon>Fungi</taxon>
        <taxon>Dikarya</taxon>
        <taxon>Ascomycota</taxon>
        <taxon>Saccharomycotina</taxon>
        <taxon>Pichiomycetes</taxon>
        <taxon>Pichiales</taxon>
        <taxon>Pichiaceae</taxon>
        <taxon>Kuraishia</taxon>
    </lineage>
</organism>